<dbReference type="AlphaFoldDB" id="A0A6G1L0F2"/>
<protein>
    <submittedName>
        <fullName evidence="2">Uncharacterized protein</fullName>
    </submittedName>
</protein>
<feature type="compositionally biased region" description="Polar residues" evidence="1">
    <location>
        <begin position="54"/>
        <end position="79"/>
    </location>
</feature>
<evidence type="ECO:0000256" key="1">
    <source>
        <dbReference type="SAM" id="MobiDB-lite"/>
    </source>
</evidence>
<name>A0A6G1L0F2_9PEZI</name>
<evidence type="ECO:0000313" key="3">
    <source>
        <dbReference type="Proteomes" id="UP000799436"/>
    </source>
</evidence>
<feature type="compositionally biased region" description="Polar residues" evidence="1">
    <location>
        <begin position="181"/>
        <end position="193"/>
    </location>
</feature>
<evidence type="ECO:0000313" key="2">
    <source>
        <dbReference type="EMBL" id="KAF2766366.1"/>
    </source>
</evidence>
<keyword evidence="3" id="KW-1185">Reference proteome</keyword>
<organism evidence="2 3">
    <name type="scientific">Teratosphaeria nubilosa</name>
    <dbReference type="NCBI Taxonomy" id="161662"/>
    <lineage>
        <taxon>Eukaryota</taxon>
        <taxon>Fungi</taxon>
        <taxon>Dikarya</taxon>
        <taxon>Ascomycota</taxon>
        <taxon>Pezizomycotina</taxon>
        <taxon>Dothideomycetes</taxon>
        <taxon>Dothideomycetidae</taxon>
        <taxon>Mycosphaerellales</taxon>
        <taxon>Teratosphaeriaceae</taxon>
        <taxon>Teratosphaeria</taxon>
    </lineage>
</organism>
<sequence length="193" mass="21853">MGSILSKVKRSTRSRVKRNNPLRAKGRVPPLPTHQRDDNNSSSAESPEQYVFPSMTNKQFIVPSTANQSGHPPTTTANTGRVPIIDQPKVNDPSDDESSNDSSVCWEDRFNLDDIEDPNLAGHFHEILTRMTREPDLLPKADEEDVGPERYKKYWRKIEFNERVFESGLGSLGSREVESVSPKTKSNQFQSRI</sequence>
<feature type="compositionally biased region" description="Basic residues" evidence="1">
    <location>
        <begin position="7"/>
        <end position="26"/>
    </location>
</feature>
<dbReference type="EMBL" id="ML995873">
    <property type="protein sequence ID" value="KAF2766366.1"/>
    <property type="molecule type" value="Genomic_DNA"/>
</dbReference>
<feature type="region of interest" description="Disordered" evidence="1">
    <location>
        <begin position="171"/>
        <end position="193"/>
    </location>
</feature>
<accession>A0A6G1L0F2</accession>
<feature type="region of interest" description="Disordered" evidence="1">
    <location>
        <begin position="1"/>
        <end position="103"/>
    </location>
</feature>
<reference evidence="2" key="1">
    <citation type="journal article" date="2020" name="Stud. Mycol.">
        <title>101 Dothideomycetes genomes: a test case for predicting lifestyles and emergence of pathogens.</title>
        <authorList>
            <person name="Haridas S."/>
            <person name="Albert R."/>
            <person name="Binder M."/>
            <person name="Bloem J."/>
            <person name="Labutti K."/>
            <person name="Salamov A."/>
            <person name="Andreopoulos B."/>
            <person name="Baker S."/>
            <person name="Barry K."/>
            <person name="Bills G."/>
            <person name="Bluhm B."/>
            <person name="Cannon C."/>
            <person name="Castanera R."/>
            <person name="Culley D."/>
            <person name="Daum C."/>
            <person name="Ezra D."/>
            <person name="Gonzalez J."/>
            <person name="Henrissat B."/>
            <person name="Kuo A."/>
            <person name="Liang C."/>
            <person name="Lipzen A."/>
            <person name="Lutzoni F."/>
            <person name="Magnuson J."/>
            <person name="Mondo S."/>
            <person name="Nolan M."/>
            <person name="Ohm R."/>
            <person name="Pangilinan J."/>
            <person name="Park H.-J."/>
            <person name="Ramirez L."/>
            <person name="Alfaro M."/>
            <person name="Sun H."/>
            <person name="Tritt A."/>
            <person name="Yoshinaga Y."/>
            <person name="Zwiers L.-H."/>
            <person name="Turgeon B."/>
            <person name="Goodwin S."/>
            <person name="Spatafora J."/>
            <person name="Crous P."/>
            <person name="Grigoriev I."/>
        </authorList>
    </citation>
    <scope>NUCLEOTIDE SEQUENCE</scope>
    <source>
        <strain evidence="2">CBS 116005</strain>
    </source>
</reference>
<gene>
    <name evidence="2" type="ORF">EJ03DRAFT_354078</name>
</gene>
<proteinExistence type="predicted"/>
<dbReference type="Proteomes" id="UP000799436">
    <property type="component" value="Unassembled WGS sequence"/>
</dbReference>